<protein>
    <submittedName>
        <fullName evidence="1">Uncharacterized protein</fullName>
    </submittedName>
</protein>
<keyword evidence="2" id="KW-1185">Reference proteome</keyword>
<dbReference type="KEGG" id="ndv:NDEV_0632"/>
<reference evidence="2" key="1">
    <citation type="submission" date="2015-10" db="EMBL/GenBank/DDBJ databases">
        <authorList>
            <person name="Lehtovirta-Morley L.E."/>
            <person name="Vieille C."/>
        </authorList>
    </citation>
    <scope>NUCLEOTIDE SEQUENCE [LARGE SCALE GENOMIC DNA]</scope>
</reference>
<dbReference type="AlphaFoldDB" id="A0A128A251"/>
<dbReference type="Proteomes" id="UP000196239">
    <property type="component" value="Chromosome 1"/>
</dbReference>
<organism evidence="1 2">
    <name type="scientific">Nitrosotalea devaniterrae</name>
    <dbReference type="NCBI Taxonomy" id="1078905"/>
    <lineage>
        <taxon>Archaea</taxon>
        <taxon>Nitrososphaerota</taxon>
        <taxon>Nitrososphaeria</taxon>
        <taxon>Nitrosotaleales</taxon>
        <taxon>Nitrosotaleaceae</taxon>
        <taxon>Nitrosotalea</taxon>
    </lineage>
</organism>
<proteinExistence type="predicted"/>
<sequence>MHFWSGYYCLIDRDDNIAMSQSVAISDVIKIVSDLESKIPDKSWMLYLLELFNKQHIPVELNLICSFNDDGKFHAIFDGVNRYEFKIKPIVGHSYLRQITLESSKHRIGYRLMDEITGQTESFFFDVDPNSFDFSIVKHFTGLEWHNKIGNVPYPIRYKIEISNLAYGINDDSSDLQSIAYFPYNQLLSDEGGFAREYPISFHDFESRNGFITYKIGSGKHHMGIINKFFKSNL</sequence>
<dbReference type="EMBL" id="LN890280">
    <property type="protein sequence ID" value="CUR51397.1"/>
    <property type="molecule type" value="Genomic_DNA"/>
</dbReference>
<accession>A0A128A251</accession>
<name>A0A128A251_9ARCH</name>
<gene>
    <name evidence="1" type="ORF">NDEV_0632</name>
</gene>
<evidence type="ECO:0000313" key="2">
    <source>
        <dbReference type="Proteomes" id="UP000196239"/>
    </source>
</evidence>
<evidence type="ECO:0000313" key="1">
    <source>
        <dbReference type="EMBL" id="CUR51397.1"/>
    </source>
</evidence>